<dbReference type="EMBL" id="JAEQNE010000003">
    <property type="protein sequence ID" value="MBL0392300.1"/>
    <property type="molecule type" value="Genomic_DNA"/>
</dbReference>
<evidence type="ECO:0000256" key="1">
    <source>
        <dbReference type="SAM" id="MobiDB-lite"/>
    </source>
</evidence>
<feature type="compositionally biased region" description="Basic and acidic residues" evidence="1">
    <location>
        <begin position="28"/>
        <end position="45"/>
    </location>
</feature>
<dbReference type="Proteomes" id="UP000599109">
    <property type="component" value="Unassembled WGS sequence"/>
</dbReference>
<evidence type="ECO:0000313" key="3">
    <source>
        <dbReference type="Proteomes" id="UP000599109"/>
    </source>
</evidence>
<protein>
    <submittedName>
        <fullName evidence="2">Uncharacterized protein</fullName>
    </submittedName>
</protein>
<organism evidence="2 3">
    <name type="scientific">Ramlibacter monticola</name>
    <dbReference type="NCBI Taxonomy" id="1926872"/>
    <lineage>
        <taxon>Bacteria</taxon>
        <taxon>Pseudomonadati</taxon>
        <taxon>Pseudomonadota</taxon>
        <taxon>Betaproteobacteria</taxon>
        <taxon>Burkholderiales</taxon>
        <taxon>Comamonadaceae</taxon>
        <taxon>Ramlibacter</taxon>
    </lineage>
</organism>
<proteinExistence type="predicted"/>
<sequence length="80" mass="8613">MGFDLDRIRRPSRLSMIGGGAQGGSAKPRQERERMDRQNEQRQEEDGPSGIGSSAREGTSAGSANDNRAGPKRSPDSRKG</sequence>
<feature type="compositionally biased region" description="Polar residues" evidence="1">
    <location>
        <begin position="56"/>
        <end position="66"/>
    </location>
</feature>
<dbReference type="RefSeq" id="WP_201674934.1">
    <property type="nucleotide sequence ID" value="NZ_JAEQNE010000003.1"/>
</dbReference>
<accession>A0A936YZG4</accession>
<comment type="caution">
    <text evidence="2">The sequence shown here is derived from an EMBL/GenBank/DDBJ whole genome shotgun (WGS) entry which is preliminary data.</text>
</comment>
<keyword evidence="3" id="KW-1185">Reference proteome</keyword>
<gene>
    <name evidence="2" type="ORF">JJ685_14265</name>
</gene>
<name>A0A936YZG4_9BURK</name>
<evidence type="ECO:0000313" key="2">
    <source>
        <dbReference type="EMBL" id="MBL0392300.1"/>
    </source>
</evidence>
<feature type="region of interest" description="Disordered" evidence="1">
    <location>
        <begin position="1"/>
        <end position="80"/>
    </location>
</feature>
<dbReference type="AlphaFoldDB" id="A0A936YZG4"/>
<reference evidence="2 3" key="1">
    <citation type="journal article" date="2017" name="Int. J. Syst. Evol. Microbiol.">
        <title>Ramlibacter monticola sp. nov., isolated from forest soil.</title>
        <authorList>
            <person name="Chaudhary D.K."/>
            <person name="Kim J."/>
        </authorList>
    </citation>
    <scope>NUCLEOTIDE SEQUENCE [LARGE SCALE GENOMIC DNA]</scope>
    <source>
        <strain evidence="2 3">KACC 19175</strain>
    </source>
</reference>